<dbReference type="AlphaFoldDB" id="A0A016VSD8"/>
<accession>A0A016VSD8</accession>
<evidence type="ECO:0000313" key="1">
    <source>
        <dbReference type="EMBL" id="EYC29673.1"/>
    </source>
</evidence>
<evidence type="ECO:0000313" key="2">
    <source>
        <dbReference type="Proteomes" id="UP000024635"/>
    </source>
</evidence>
<comment type="caution">
    <text evidence="1">The sequence shown here is derived from an EMBL/GenBank/DDBJ whole genome shotgun (WGS) entry which is preliminary data.</text>
</comment>
<keyword evidence="2" id="KW-1185">Reference proteome</keyword>
<dbReference type="Proteomes" id="UP000024635">
    <property type="component" value="Unassembled WGS sequence"/>
</dbReference>
<reference evidence="2" key="1">
    <citation type="journal article" date="2015" name="Nat. Genet.">
        <title>The genome and transcriptome of the zoonotic hookworm Ancylostoma ceylanicum identify infection-specific gene families.</title>
        <authorList>
            <person name="Schwarz E.M."/>
            <person name="Hu Y."/>
            <person name="Antoshechkin I."/>
            <person name="Miller M.M."/>
            <person name="Sternberg P.W."/>
            <person name="Aroian R.V."/>
        </authorList>
    </citation>
    <scope>NUCLEOTIDE SEQUENCE</scope>
    <source>
        <strain evidence="2">HY135</strain>
    </source>
</reference>
<organism evidence="1 2">
    <name type="scientific">Ancylostoma ceylanicum</name>
    <dbReference type="NCBI Taxonomy" id="53326"/>
    <lineage>
        <taxon>Eukaryota</taxon>
        <taxon>Metazoa</taxon>
        <taxon>Ecdysozoa</taxon>
        <taxon>Nematoda</taxon>
        <taxon>Chromadorea</taxon>
        <taxon>Rhabditida</taxon>
        <taxon>Rhabditina</taxon>
        <taxon>Rhabditomorpha</taxon>
        <taxon>Strongyloidea</taxon>
        <taxon>Ancylostomatidae</taxon>
        <taxon>Ancylostomatinae</taxon>
        <taxon>Ancylostoma</taxon>
    </lineage>
</organism>
<sequence length="102" mass="11128">MQNTALCMQVMRYLAYELGSESPHFAASISVRSSILIDMGVLVGDLCWKMLAANKKVGENEQVSSTYRKDQSCEAKSFCSTTNDSPPLTSSNPLIKKAKGAF</sequence>
<protein>
    <submittedName>
        <fullName evidence="1">Uncharacterized protein</fullName>
    </submittedName>
</protein>
<gene>
    <name evidence="1" type="primary">Acey_s0006.g3116</name>
    <name evidence="1" type="ORF">Y032_0006g3116</name>
</gene>
<proteinExistence type="predicted"/>
<name>A0A016VSD8_9BILA</name>
<dbReference type="EMBL" id="JARK01001342">
    <property type="protein sequence ID" value="EYC29673.1"/>
    <property type="molecule type" value="Genomic_DNA"/>
</dbReference>